<protein>
    <submittedName>
        <fullName evidence="2">Uncharacterized protein</fullName>
    </submittedName>
</protein>
<reference evidence="3" key="1">
    <citation type="submission" date="2017-05" db="EMBL/GenBank/DDBJ databases">
        <authorList>
            <person name="Lin X."/>
        </authorList>
    </citation>
    <scope>NUCLEOTIDE SEQUENCE [LARGE SCALE GENOMIC DNA]</scope>
    <source>
        <strain evidence="3">JLT2012</strain>
    </source>
</reference>
<keyword evidence="1" id="KW-0732">Signal</keyword>
<keyword evidence="3" id="KW-1185">Reference proteome</keyword>
<proteinExistence type="predicted"/>
<dbReference type="PROSITE" id="PS51257">
    <property type="entry name" value="PROKAR_LIPOPROTEIN"/>
    <property type="match status" value="1"/>
</dbReference>
<evidence type="ECO:0000256" key="1">
    <source>
        <dbReference type="SAM" id="SignalP"/>
    </source>
</evidence>
<evidence type="ECO:0000313" key="3">
    <source>
        <dbReference type="Proteomes" id="UP000198462"/>
    </source>
</evidence>
<accession>A0A219B1L3</accession>
<feature type="signal peptide" evidence="1">
    <location>
        <begin position="1"/>
        <end position="18"/>
    </location>
</feature>
<name>A0A219B1L3_9SPHN</name>
<organism evidence="2 3">
    <name type="scientific">Pacificimonas flava</name>
    <dbReference type="NCBI Taxonomy" id="1234595"/>
    <lineage>
        <taxon>Bacteria</taxon>
        <taxon>Pseudomonadati</taxon>
        <taxon>Pseudomonadota</taxon>
        <taxon>Alphaproteobacteria</taxon>
        <taxon>Sphingomonadales</taxon>
        <taxon>Sphingosinicellaceae</taxon>
        <taxon>Pacificimonas</taxon>
    </lineage>
</organism>
<dbReference type="EMBL" id="NFZT01000001">
    <property type="protein sequence ID" value="OWV32215.1"/>
    <property type="molecule type" value="Genomic_DNA"/>
</dbReference>
<dbReference type="AlphaFoldDB" id="A0A219B1L3"/>
<evidence type="ECO:0000313" key="2">
    <source>
        <dbReference type="EMBL" id="OWV32215.1"/>
    </source>
</evidence>
<comment type="caution">
    <text evidence="2">The sequence shown here is derived from an EMBL/GenBank/DDBJ whole genome shotgun (WGS) entry which is preliminary data.</text>
</comment>
<feature type="chain" id="PRO_5011119313" evidence="1">
    <location>
        <begin position="19"/>
        <end position="147"/>
    </location>
</feature>
<sequence>MFMRLLLLAALVAAPGLAACDADGDWSATKEGDRIVAEVMAGTDSWSADDVTVNGVDLYPGSRITNAGFDVSTSGGGGQLSISFESDDDVETVRDYFRSSFAEEGVELLEQGDRITGVTEGENAFSITLSEGEDGGTVGELTAISED</sequence>
<gene>
    <name evidence="2" type="ORF">B5C34_01280</name>
</gene>
<dbReference type="Proteomes" id="UP000198462">
    <property type="component" value="Unassembled WGS sequence"/>
</dbReference>